<reference evidence="2" key="2">
    <citation type="submission" date="2020-11" db="EMBL/GenBank/DDBJ databases">
        <authorList>
            <person name="McCartney M.A."/>
            <person name="Auch B."/>
            <person name="Kono T."/>
            <person name="Mallez S."/>
            <person name="Becker A."/>
            <person name="Gohl D.M."/>
            <person name="Silverstein K.A.T."/>
            <person name="Koren S."/>
            <person name="Bechman K.B."/>
            <person name="Herman A."/>
            <person name="Abrahante J.E."/>
            <person name="Garbe J."/>
        </authorList>
    </citation>
    <scope>NUCLEOTIDE SEQUENCE</scope>
    <source>
        <strain evidence="2">Duluth1</strain>
        <tissue evidence="2">Whole animal</tissue>
    </source>
</reference>
<keyword evidence="3" id="KW-1185">Reference proteome</keyword>
<dbReference type="EMBL" id="JAIWYP010000007">
    <property type="protein sequence ID" value="KAH3801077.1"/>
    <property type="molecule type" value="Genomic_DNA"/>
</dbReference>
<evidence type="ECO:0000313" key="3">
    <source>
        <dbReference type="Proteomes" id="UP000828390"/>
    </source>
</evidence>
<dbReference type="InterPro" id="IPR008979">
    <property type="entry name" value="Galactose-bd-like_sf"/>
</dbReference>
<dbReference type="SUPFAM" id="SSF49785">
    <property type="entry name" value="Galactose-binding domain-like"/>
    <property type="match status" value="1"/>
</dbReference>
<comment type="caution">
    <text evidence="2">The sequence shown here is derived from an EMBL/GenBank/DDBJ whole genome shotgun (WGS) entry which is preliminary data.</text>
</comment>
<organism evidence="2 3">
    <name type="scientific">Dreissena polymorpha</name>
    <name type="common">Zebra mussel</name>
    <name type="synonym">Mytilus polymorpha</name>
    <dbReference type="NCBI Taxonomy" id="45954"/>
    <lineage>
        <taxon>Eukaryota</taxon>
        <taxon>Metazoa</taxon>
        <taxon>Spiralia</taxon>
        <taxon>Lophotrochozoa</taxon>
        <taxon>Mollusca</taxon>
        <taxon>Bivalvia</taxon>
        <taxon>Autobranchia</taxon>
        <taxon>Heteroconchia</taxon>
        <taxon>Euheterodonta</taxon>
        <taxon>Imparidentia</taxon>
        <taxon>Neoheterodontei</taxon>
        <taxon>Myida</taxon>
        <taxon>Dreissenoidea</taxon>
        <taxon>Dreissenidae</taxon>
        <taxon>Dreissena</taxon>
    </lineage>
</organism>
<sequence length="145" mass="16542">MGSNGKIMSVRVPRLSRPKDLELDGLTDVFKCNVFYKKAKAIKKRKVGLLLFVYGVRVSVCKRKKWVTHFFFMYSIDCKTFITYSGTNGVPKIFYGNYDGNTTRTNALPCPVIAMCARVNPIGWYNYISMKFDIIGCDESSFTDI</sequence>
<dbReference type="InterPro" id="IPR000421">
    <property type="entry name" value="FA58C"/>
</dbReference>
<evidence type="ECO:0000313" key="2">
    <source>
        <dbReference type="EMBL" id="KAH3801077.1"/>
    </source>
</evidence>
<gene>
    <name evidence="2" type="ORF">DPMN_154721</name>
</gene>
<reference evidence="2" key="1">
    <citation type="journal article" date="2019" name="bioRxiv">
        <title>The Genome of the Zebra Mussel, Dreissena polymorpha: A Resource for Invasive Species Research.</title>
        <authorList>
            <person name="McCartney M.A."/>
            <person name="Auch B."/>
            <person name="Kono T."/>
            <person name="Mallez S."/>
            <person name="Zhang Y."/>
            <person name="Obille A."/>
            <person name="Becker A."/>
            <person name="Abrahante J.E."/>
            <person name="Garbe J."/>
            <person name="Badalamenti J.P."/>
            <person name="Herman A."/>
            <person name="Mangelson H."/>
            <person name="Liachko I."/>
            <person name="Sullivan S."/>
            <person name="Sone E.D."/>
            <person name="Koren S."/>
            <person name="Silverstein K.A.T."/>
            <person name="Beckman K.B."/>
            <person name="Gohl D.M."/>
        </authorList>
    </citation>
    <scope>NUCLEOTIDE SEQUENCE</scope>
    <source>
        <strain evidence="2">Duluth1</strain>
        <tissue evidence="2">Whole animal</tissue>
    </source>
</reference>
<accession>A0A9D4FSC4</accession>
<dbReference type="PROSITE" id="PS50022">
    <property type="entry name" value="FA58C_3"/>
    <property type="match status" value="1"/>
</dbReference>
<evidence type="ECO:0000259" key="1">
    <source>
        <dbReference type="PROSITE" id="PS50022"/>
    </source>
</evidence>
<dbReference type="Gene3D" id="2.60.120.260">
    <property type="entry name" value="Galactose-binding domain-like"/>
    <property type="match status" value="1"/>
</dbReference>
<protein>
    <recommendedName>
        <fullName evidence="1">F5/8 type C domain-containing protein</fullName>
    </recommendedName>
</protein>
<dbReference type="Proteomes" id="UP000828390">
    <property type="component" value="Unassembled WGS sequence"/>
</dbReference>
<feature type="domain" description="F5/8 type C" evidence="1">
    <location>
        <begin position="66"/>
        <end position="137"/>
    </location>
</feature>
<dbReference type="PANTHER" id="PTHR24543">
    <property type="entry name" value="MULTICOPPER OXIDASE-RELATED"/>
    <property type="match status" value="1"/>
</dbReference>
<dbReference type="AlphaFoldDB" id="A0A9D4FSC4"/>
<name>A0A9D4FSC4_DREPO</name>
<proteinExistence type="predicted"/>